<sequence length="331" mass="36260">MTEKLSICLVGPKKGGKSSLLASLADCVAQSAFGYSPRLRPALQPISQAEFQADAADARRADLFHAEQGDYERLKQDFGEGGVATDTLNTYEYFFRLSVNGEAPPAVVTRGPWLLEVVDSAGEIAVPPDGAAVPILNDVKAKLAGQMLGADALVIVLPLVRLEDSAWVGTLSRLLDRLALARDRRLRRVVVVFSQYERLFTRLGPSAFTYACDPAVALHVLRKSLRAAPWLDRLRALEQPGGGVSVRYTVASAYGFTKRFQNPNMDPHQPGERRFRRARVEGARAYSEYWRPFLTAEPILYAALGLDSAFTFSHAQLDARTAENPAISILG</sequence>
<dbReference type="EMBL" id="BSEC01000001">
    <property type="protein sequence ID" value="GLI91949.1"/>
    <property type="molecule type" value="Genomic_DNA"/>
</dbReference>
<name>A0A9W6GS02_9HYPH</name>
<organism evidence="1 2">
    <name type="scientific">Methylocystis echinoides</name>
    <dbReference type="NCBI Taxonomy" id="29468"/>
    <lineage>
        <taxon>Bacteria</taxon>
        <taxon>Pseudomonadati</taxon>
        <taxon>Pseudomonadota</taxon>
        <taxon>Alphaproteobacteria</taxon>
        <taxon>Hyphomicrobiales</taxon>
        <taxon>Methylocystaceae</taxon>
        <taxon>Methylocystis</taxon>
    </lineage>
</organism>
<comment type="caution">
    <text evidence="1">The sequence shown here is derived from an EMBL/GenBank/DDBJ whole genome shotgun (WGS) entry which is preliminary data.</text>
</comment>
<protein>
    <submittedName>
        <fullName evidence="1">Uncharacterized protein</fullName>
    </submittedName>
</protein>
<accession>A0A9W6GS02</accession>
<evidence type="ECO:0000313" key="2">
    <source>
        <dbReference type="Proteomes" id="UP001144323"/>
    </source>
</evidence>
<dbReference type="Proteomes" id="UP001144323">
    <property type="component" value="Unassembled WGS sequence"/>
</dbReference>
<dbReference type="AlphaFoldDB" id="A0A9W6GS02"/>
<evidence type="ECO:0000313" key="1">
    <source>
        <dbReference type="EMBL" id="GLI91949.1"/>
    </source>
</evidence>
<reference evidence="1" key="1">
    <citation type="journal article" date="2023" name="Int. J. Syst. Evol. Microbiol.">
        <title>Methylocystis iwaonis sp. nov., a type II methane-oxidizing bacterium from surface soil of a rice paddy field in Japan, and emended description of the genus Methylocystis (ex Whittenbury et al. 1970) Bowman et al. 1993.</title>
        <authorList>
            <person name="Kaise H."/>
            <person name="Sawadogo J.B."/>
            <person name="Alam M.S."/>
            <person name="Ueno C."/>
            <person name="Dianou D."/>
            <person name="Shinjo R."/>
            <person name="Asakawa S."/>
        </authorList>
    </citation>
    <scope>NUCLEOTIDE SEQUENCE</scope>
    <source>
        <strain evidence="1">LMG27198</strain>
    </source>
</reference>
<gene>
    <name evidence="1" type="ORF">LMG27198_09410</name>
</gene>
<proteinExistence type="predicted"/>
<keyword evidence="2" id="KW-1185">Reference proteome</keyword>
<dbReference type="RefSeq" id="WP_281800862.1">
    <property type="nucleotide sequence ID" value="NZ_BSEC01000001.1"/>
</dbReference>